<dbReference type="AlphaFoldDB" id="A0A5C5WW80"/>
<dbReference type="EMBL" id="SJPI01000001">
    <property type="protein sequence ID" value="TWT54840.1"/>
    <property type="molecule type" value="Genomic_DNA"/>
</dbReference>
<comment type="caution">
    <text evidence="1">The sequence shown here is derived from an EMBL/GenBank/DDBJ whole genome shotgun (WGS) entry which is preliminary data.</text>
</comment>
<name>A0A5C5WW80_9BACT</name>
<organism evidence="1 2">
    <name type="scientific">Rubripirellula amarantea</name>
    <dbReference type="NCBI Taxonomy" id="2527999"/>
    <lineage>
        <taxon>Bacteria</taxon>
        <taxon>Pseudomonadati</taxon>
        <taxon>Planctomycetota</taxon>
        <taxon>Planctomycetia</taxon>
        <taxon>Pirellulales</taxon>
        <taxon>Pirellulaceae</taxon>
        <taxon>Rubripirellula</taxon>
    </lineage>
</organism>
<evidence type="ECO:0000313" key="1">
    <source>
        <dbReference type="EMBL" id="TWT54840.1"/>
    </source>
</evidence>
<evidence type="ECO:0000313" key="2">
    <source>
        <dbReference type="Proteomes" id="UP000316598"/>
    </source>
</evidence>
<dbReference type="Proteomes" id="UP000316598">
    <property type="component" value="Unassembled WGS sequence"/>
</dbReference>
<protein>
    <recommendedName>
        <fullName evidence="3">VTC domain protein</fullName>
    </recommendedName>
</protein>
<dbReference type="OrthoDB" id="281873at2"/>
<sequence>MKYCPRNEFTFAVDDDTTDALIQAIGRFGLDRNERQSVVDRYYDSEIPKRATSSFQQSRVRRINCAWSVDLQCKSWKKDTSTLRQTTIDTSELSHLRNATVDKSWAGKWFHKKLLKRHLIPQFDLGFDRAWMNCEGFDDGRLTLDRNIRVHPLTFHGGVHPEFVQIDTSILRMKFTGALPLMFKQLLYQFALLPVHPSILSDLANEKVADLSSLAITLPMSRGTTTEVVTCQHG</sequence>
<keyword evidence="2" id="KW-1185">Reference proteome</keyword>
<accession>A0A5C5WW80</accession>
<dbReference type="RefSeq" id="WP_146514818.1">
    <property type="nucleotide sequence ID" value="NZ_SJPI01000001.1"/>
</dbReference>
<gene>
    <name evidence="1" type="ORF">Pla22_24940</name>
</gene>
<proteinExistence type="predicted"/>
<reference evidence="1 2" key="1">
    <citation type="submission" date="2019-02" db="EMBL/GenBank/DDBJ databases">
        <title>Deep-cultivation of Planctomycetes and their phenomic and genomic characterization uncovers novel biology.</title>
        <authorList>
            <person name="Wiegand S."/>
            <person name="Jogler M."/>
            <person name="Boedeker C."/>
            <person name="Pinto D."/>
            <person name="Vollmers J."/>
            <person name="Rivas-Marin E."/>
            <person name="Kohn T."/>
            <person name="Peeters S.H."/>
            <person name="Heuer A."/>
            <person name="Rast P."/>
            <person name="Oberbeckmann S."/>
            <person name="Bunk B."/>
            <person name="Jeske O."/>
            <person name="Meyerdierks A."/>
            <person name="Storesund J.E."/>
            <person name="Kallscheuer N."/>
            <person name="Luecker S."/>
            <person name="Lage O.M."/>
            <person name="Pohl T."/>
            <person name="Merkel B.J."/>
            <person name="Hornburger P."/>
            <person name="Mueller R.-W."/>
            <person name="Bruemmer F."/>
            <person name="Labrenz M."/>
            <person name="Spormann A.M."/>
            <person name="Op Den Camp H."/>
            <person name="Overmann J."/>
            <person name="Amann R."/>
            <person name="Jetten M.S.M."/>
            <person name="Mascher T."/>
            <person name="Medema M.H."/>
            <person name="Devos D.P."/>
            <person name="Kaster A.-K."/>
            <person name="Ovreas L."/>
            <person name="Rohde M."/>
            <person name="Galperin M.Y."/>
            <person name="Jogler C."/>
        </authorList>
    </citation>
    <scope>NUCLEOTIDE SEQUENCE [LARGE SCALE GENOMIC DNA]</scope>
    <source>
        <strain evidence="1 2">Pla22</strain>
    </source>
</reference>
<evidence type="ECO:0008006" key="3">
    <source>
        <dbReference type="Google" id="ProtNLM"/>
    </source>
</evidence>